<feature type="domain" description="Methyltransferase FkbM" evidence="1">
    <location>
        <begin position="65"/>
        <end position="226"/>
    </location>
</feature>
<dbReference type="AlphaFoldDB" id="A0A0P7YKY9"/>
<gene>
    <name evidence="2" type="ORF">HLUCCX10_02460</name>
</gene>
<dbReference type="eggNOG" id="COG0438">
    <property type="taxonomic scope" value="Bacteria"/>
</dbReference>
<dbReference type="InterPro" id="IPR029063">
    <property type="entry name" value="SAM-dependent_MTases_sf"/>
</dbReference>
<dbReference type="Gene3D" id="3.40.50.150">
    <property type="entry name" value="Vaccinia Virus protein VP39"/>
    <property type="match status" value="1"/>
</dbReference>
<evidence type="ECO:0000313" key="2">
    <source>
        <dbReference type="EMBL" id="KPQ19467.1"/>
    </source>
</evidence>
<dbReference type="SUPFAM" id="SSF53335">
    <property type="entry name" value="S-adenosyl-L-methionine-dependent methyltransferases"/>
    <property type="match status" value="1"/>
</dbReference>
<dbReference type="Pfam" id="PF05050">
    <property type="entry name" value="Methyltransf_21"/>
    <property type="match status" value="1"/>
</dbReference>
<accession>A0A0P7YKY9</accession>
<protein>
    <submittedName>
        <fullName evidence="2">FkbM family methyltransferase</fullName>
    </submittedName>
</protein>
<dbReference type="NCBIfam" id="TIGR01444">
    <property type="entry name" value="fkbM_fam"/>
    <property type="match status" value="1"/>
</dbReference>
<dbReference type="GO" id="GO:0032259">
    <property type="term" value="P:methylation"/>
    <property type="evidence" value="ECO:0007669"/>
    <property type="project" value="UniProtKB-KW"/>
</dbReference>
<dbReference type="Proteomes" id="UP000050421">
    <property type="component" value="Unassembled WGS sequence"/>
</dbReference>
<dbReference type="PATRIC" id="fig|1305737.6.peg.1157"/>
<keyword evidence="2" id="KW-0808">Transferase</keyword>
<sequence>MIKEIKKRIFWLIALQRKNALGRFLYSFSQSLSNALNNKINDSRLSGEFWFLENLNHYEIKVVLDVGANVGNWTEKLKEYNSDAIVHAFEPVPETFEKLRKNVVGLSGVYINQIALSDSEGELHFNYYPTASYLSSAFEHDLGKNGKKLEVQVITGDEYCRTHQIDQIDFLKIDTEGFESKVLMGFKSMFENGRIRLVQFEYGPMAIDSKYLLADFYEFFEDRGFQIGKIYPNWIDFRPYSKNMENFVLSNFVAVRKDLQEILIHKND</sequence>
<reference evidence="2 3" key="1">
    <citation type="submission" date="2015-09" db="EMBL/GenBank/DDBJ databases">
        <title>Identification and resolution of microdiversity through metagenomic sequencing of parallel consortia.</title>
        <authorList>
            <person name="Nelson W.C."/>
            <person name="Romine M.F."/>
            <person name="Lindemann S.R."/>
        </authorList>
    </citation>
    <scope>NUCLEOTIDE SEQUENCE [LARGE SCALE GENOMIC DNA]</scope>
    <source>
        <strain evidence="2">HL-49</strain>
    </source>
</reference>
<dbReference type="InterPro" id="IPR053188">
    <property type="entry name" value="FkbM_Methyltransferase"/>
</dbReference>
<keyword evidence="2" id="KW-0489">Methyltransferase</keyword>
<name>A0A0P7YKY9_9BACT</name>
<dbReference type="GO" id="GO:0008171">
    <property type="term" value="F:O-methyltransferase activity"/>
    <property type="evidence" value="ECO:0007669"/>
    <property type="project" value="TreeGrafter"/>
</dbReference>
<dbReference type="STRING" id="1305737.GCA_000526355_01751"/>
<dbReference type="PANTHER" id="PTHR36973">
    <property type="entry name" value="SLL1456 PROTEIN-RELATED"/>
    <property type="match status" value="1"/>
</dbReference>
<evidence type="ECO:0000259" key="1">
    <source>
        <dbReference type="Pfam" id="PF05050"/>
    </source>
</evidence>
<dbReference type="EMBL" id="LJXT01000009">
    <property type="protein sequence ID" value="KPQ19467.1"/>
    <property type="molecule type" value="Genomic_DNA"/>
</dbReference>
<dbReference type="OrthoDB" id="9812600at2"/>
<dbReference type="InterPro" id="IPR006342">
    <property type="entry name" value="FkbM_mtfrase"/>
</dbReference>
<comment type="caution">
    <text evidence="2">The sequence shown here is derived from an EMBL/GenBank/DDBJ whole genome shotgun (WGS) entry which is preliminary data.</text>
</comment>
<proteinExistence type="predicted"/>
<evidence type="ECO:0000313" key="3">
    <source>
        <dbReference type="Proteomes" id="UP000050421"/>
    </source>
</evidence>
<organism evidence="2 3">
    <name type="scientific">Algoriphagus marincola HL-49</name>
    <dbReference type="NCBI Taxonomy" id="1305737"/>
    <lineage>
        <taxon>Bacteria</taxon>
        <taxon>Pseudomonadati</taxon>
        <taxon>Bacteroidota</taxon>
        <taxon>Cytophagia</taxon>
        <taxon>Cytophagales</taxon>
        <taxon>Cyclobacteriaceae</taxon>
        <taxon>Algoriphagus</taxon>
    </lineage>
</organism>
<dbReference type="PANTHER" id="PTHR36973:SF4">
    <property type="entry name" value="NODULATION PROTEIN"/>
    <property type="match status" value="1"/>
</dbReference>